<dbReference type="CDD" id="cd00093">
    <property type="entry name" value="HTH_XRE"/>
    <property type="match status" value="1"/>
</dbReference>
<organism evidence="6 7">
    <name type="scientific">Amycolatopsis vastitatis</name>
    <dbReference type="NCBI Taxonomy" id="1905142"/>
    <lineage>
        <taxon>Bacteria</taxon>
        <taxon>Bacillati</taxon>
        <taxon>Actinomycetota</taxon>
        <taxon>Actinomycetes</taxon>
        <taxon>Pseudonocardiales</taxon>
        <taxon>Pseudonocardiaceae</taxon>
        <taxon>Amycolatopsis</taxon>
    </lineage>
</organism>
<dbReference type="PRINTS" id="PR00320">
    <property type="entry name" value="GPROTEINBRPT"/>
</dbReference>
<feature type="repeat" description="WD" evidence="3">
    <location>
        <begin position="1148"/>
        <end position="1189"/>
    </location>
</feature>
<keyword evidence="4" id="KW-1133">Transmembrane helix</keyword>
<evidence type="ECO:0000256" key="2">
    <source>
        <dbReference type="ARBA" id="ARBA00022737"/>
    </source>
</evidence>
<dbReference type="InterPro" id="IPR011047">
    <property type="entry name" value="Quinoprotein_ADH-like_sf"/>
</dbReference>
<dbReference type="EMBL" id="NMUL01000004">
    <property type="protein sequence ID" value="OXM70844.1"/>
    <property type="molecule type" value="Genomic_DNA"/>
</dbReference>
<dbReference type="Pfam" id="PF00400">
    <property type="entry name" value="WD40"/>
    <property type="match status" value="12"/>
</dbReference>
<comment type="caution">
    <text evidence="6">The sequence shown here is derived from an EMBL/GenBank/DDBJ whole genome shotgun (WGS) entry which is preliminary data.</text>
</comment>
<dbReference type="InterPro" id="IPR015943">
    <property type="entry name" value="WD40/YVTN_repeat-like_dom_sf"/>
</dbReference>
<gene>
    <name evidence="6" type="ORF">CF165_02880</name>
</gene>
<accession>A0A229TIR8</accession>
<dbReference type="OrthoDB" id="134501at2"/>
<protein>
    <recommendedName>
        <fullName evidence="5">HTH cro/C1-type domain-containing protein</fullName>
    </recommendedName>
</protein>
<reference evidence="7" key="1">
    <citation type="submission" date="2017-07" db="EMBL/GenBank/DDBJ databases">
        <title>Comparative genome mining reveals phylogenetic distribution patterns of secondary metabolites in Amycolatopsis.</title>
        <authorList>
            <person name="Adamek M."/>
            <person name="Alanjary M."/>
            <person name="Sales-Ortells H."/>
            <person name="Goodfellow M."/>
            <person name="Bull A.T."/>
            <person name="Kalinowski J."/>
            <person name="Ziemert N."/>
        </authorList>
    </citation>
    <scope>NUCLEOTIDE SEQUENCE [LARGE SCALE GENOMIC DNA]</scope>
    <source>
        <strain evidence="7">H5</strain>
    </source>
</reference>
<feature type="domain" description="HTH cro/C1-type" evidence="5">
    <location>
        <begin position="21"/>
        <end position="77"/>
    </location>
</feature>
<keyword evidence="7" id="KW-1185">Reference proteome</keyword>
<name>A0A229TIR8_9PSEU</name>
<evidence type="ECO:0000256" key="3">
    <source>
        <dbReference type="PROSITE-ProRule" id="PRU00221"/>
    </source>
</evidence>
<dbReference type="InterPro" id="IPR020472">
    <property type="entry name" value="WD40_PAC1"/>
</dbReference>
<dbReference type="CDD" id="cd00200">
    <property type="entry name" value="WD40"/>
    <property type="match status" value="2"/>
</dbReference>
<keyword evidence="1 3" id="KW-0853">WD repeat</keyword>
<dbReference type="SUPFAM" id="SSF50978">
    <property type="entry name" value="WD40 repeat-like"/>
    <property type="match status" value="1"/>
</dbReference>
<dbReference type="AlphaFoldDB" id="A0A229TIR8"/>
<dbReference type="Gene3D" id="2.130.10.10">
    <property type="entry name" value="YVTN repeat-like/Quinoprotein amine dehydrogenase"/>
    <property type="match status" value="4"/>
</dbReference>
<evidence type="ECO:0000313" key="7">
    <source>
        <dbReference type="Proteomes" id="UP000215199"/>
    </source>
</evidence>
<dbReference type="SMART" id="SM00530">
    <property type="entry name" value="HTH_XRE"/>
    <property type="match status" value="1"/>
</dbReference>
<dbReference type="InterPro" id="IPR019775">
    <property type="entry name" value="WD40_repeat_CS"/>
</dbReference>
<dbReference type="InterPro" id="IPR001387">
    <property type="entry name" value="Cro/C1-type_HTH"/>
</dbReference>
<feature type="repeat" description="WD" evidence="3">
    <location>
        <begin position="982"/>
        <end position="1023"/>
    </location>
</feature>
<sequence>MGRRERKLDVDAGPTQKFAGELRELRQRAGNPTYRVMAARAGYSAPALSQAAAGQRLPSLAVTLAYVAACGGDAGEWEPRWRRAARDSAAQPVEDGAEDPPYLGLARFEAEDHDRFFGRDNLIGELVDLLGDSRVVALVGASGSGKSSVLRAGLLPRLRGEDPPRFGAIRMITPGPHPMAELARIRASPGDTLLVVDQFEEVFTLCSDPAERSAFLGALPAMATRTEHPLRVVIAIRADFYGRCAEDRALAEAVSRTHILVGPLTEDELRDVIVKPASAAGLVVERALTSRLIEEVVHRPGGLPLLSHVLLETWRRRRGRTLSLDGYVSSGGVHGAMAQTADSVHESFTAQQQVLAQRILLRLVAPDDGTRRPADRAELVSTQLPHDDTEIVLARLVAARLITLDGETAELSHEALITSWPRLANWIEENREWLRVHRELTEAARRWEELDHDHGALYRGARLTVTREWTEHGGRSADLNPVERAFVDASIAEADRERATSARSQRRIRYLAIGLAAALLVAVGVGVTAIGQYREAVTAADVSRSRQLAAEALGLADSRPGTAMLLGVEAFRAAPTPEARGALLSVANRQAYQAEFTGHGDAISKVAFSPRDDTIATVSKDQTLMVWDRVHHTRRAVHRDHATWLRAIAFSPDGRTLATGGDDGKVVLWDAGLGKPAATLTGQANRIKDIAFAPDGHSLAAARADGTVVVWDLDRRAERFRLTGHTGAVQAVAFSPDGRTLATGGADGTIGLWPADGGARLAALTGHTRSVDDVAFSPDGRTLASASPDLTVRLWDVPTRAALATLTGHTGEVRTVAFSPDGSVLASAGHDYQVILWDVRTRQPRAHLTGHTDNIYSVAFHPRLPLLASADEDGRMILWDTTRVPPAGDAGPVNAVAYSPDGKTLVTGGEDRSVRLQAPHRGSGSTVITGLRGPVNAVAYSPDGRTMVIGGGTAVQSTGRPDQMLTVWDVTNPQAPVQIGELRGHTDRIKTVAFSPDGRLLASAGSDQTVKLWDLRSRREVLSIDAGGTLNTVAFSPDGRTLMSLSGNNRTATLWSVPDGARVATLTHDGVVSKATFSPDGRTLAVTSIDRTLTLWDVPSRTRTATLTHSETLTGVAYNHDGSRLATGDAKGTTVLWDTATLTRLATLTGHHGAVTSVAFSPDDREVTSSSLTGEVITWTTDPAEAAAQICGALNRNLTAEELAQFFTQPPDHETCGRTG</sequence>
<feature type="transmembrane region" description="Helical" evidence="4">
    <location>
        <begin position="508"/>
        <end position="530"/>
    </location>
</feature>
<evidence type="ECO:0000256" key="1">
    <source>
        <dbReference type="ARBA" id="ARBA00022574"/>
    </source>
</evidence>
<keyword evidence="2" id="KW-0677">Repeat</keyword>
<dbReference type="PROSITE" id="PS50294">
    <property type="entry name" value="WD_REPEATS_REGION"/>
    <property type="match status" value="12"/>
</dbReference>
<dbReference type="Pfam" id="PF13560">
    <property type="entry name" value="HTH_31"/>
    <property type="match status" value="1"/>
</dbReference>
<dbReference type="SUPFAM" id="SSF52540">
    <property type="entry name" value="P-loop containing nucleoside triphosphate hydrolases"/>
    <property type="match status" value="1"/>
</dbReference>
<dbReference type="Proteomes" id="UP000215199">
    <property type="component" value="Unassembled WGS sequence"/>
</dbReference>
<feature type="repeat" description="WD" evidence="3">
    <location>
        <begin position="680"/>
        <end position="721"/>
    </location>
</feature>
<evidence type="ECO:0000313" key="6">
    <source>
        <dbReference type="EMBL" id="OXM70844.1"/>
    </source>
</evidence>
<dbReference type="Pfam" id="PF20703">
    <property type="entry name" value="nSTAND1"/>
    <property type="match status" value="1"/>
</dbReference>
<dbReference type="PANTHER" id="PTHR19848:SF8">
    <property type="entry name" value="F-BOX AND WD REPEAT DOMAIN CONTAINING 7"/>
    <property type="match status" value="1"/>
</dbReference>
<dbReference type="SUPFAM" id="SSF50998">
    <property type="entry name" value="Quinoprotein alcohol dehydrogenase-like"/>
    <property type="match status" value="1"/>
</dbReference>
<feature type="repeat" description="WD" evidence="3">
    <location>
        <begin position="886"/>
        <end position="916"/>
    </location>
</feature>
<keyword evidence="4" id="KW-0812">Transmembrane</keyword>
<evidence type="ECO:0000259" key="5">
    <source>
        <dbReference type="SMART" id="SM00530"/>
    </source>
</evidence>
<feature type="repeat" description="WD" evidence="3">
    <location>
        <begin position="806"/>
        <end position="847"/>
    </location>
</feature>
<dbReference type="InterPro" id="IPR036322">
    <property type="entry name" value="WD40_repeat_dom_sf"/>
</dbReference>
<feature type="repeat" description="WD" evidence="3">
    <location>
        <begin position="1106"/>
        <end position="1147"/>
    </location>
</feature>
<dbReference type="RefSeq" id="WP_093945839.1">
    <property type="nucleotide sequence ID" value="NZ_NMUL01000004.1"/>
</dbReference>
<dbReference type="Gene3D" id="3.40.50.300">
    <property type="entry name" value="P-loop containing nucleotide triphosphate hydrolases"/>
    <property type="match status" value="1"/>
</dbReference>
<dbReference type="InterPro" id="IPR001680">
    <property type="entry name" value="WD40_rpt"/>
</dbReference>
<dbReference type="PANTHER" id="PTHR19848">
    <property type="entry name" value="WD40 REPEAT PROTEIN"/>
    <property type="match status" value="1"/>
</dbReference>
<evidence type="ECO:0000256" key="4">
    <source>
        <dbReference type="SAM" id="Phobius"/>
    </source>
</evidence>
<dbReference type="SMART" id="SM00320">
    <property type="entry name" value="WD40"/>
    <property type="match status" value="14"/>
</dbReference>
<dbReference type="InterPro" id="IPR027417">
    <property type="entry name" value="P-loop_NTPase"/>
</dbReference>
<feature type="repeat" description="WD" evidence="3">
    <location>
        <begin position="848"/>
        <end position="880"/>
    </location>
</feature>
<feature type="repeat" description="WD" evidence="3">
    <location>
        <begin position="596"/>
        <end position="628"/>
    </location>
</feature>
<proteinExistence type="predicted"/>
<dbReference type="InterPro" id="IPR049052">
    <property type="entry name" value="nSTAND1"/>
</dbReference>
<feature type="repeat" description="WD" evidence="3">
    <location>
        <begin position="764"/>
        <end position="805"/>
    </location>
</feature>
<keyword evidence="4" id="KW-0472">Membrane</keyword>
<dbReference type="PROSITE" id="PS00678">
    <property type="entry name" value="WD_REPEATS_1"/>
    <property type="match status" value="4"/>
</dbReference>
<feature type="repeat" description="WD" evidence="3">
    <location>
        <begin position="722"/>
        <end position="763"/>
    </location>
</feature>
<dbReference type="PROSITE" id="PS50082">
    <property type="entry name" value="WD_REPEATS_2"/>
    <property type="match status" value="12"/>
</dbReference>
<feature type="repeat" description="WD" evidence="3">
    <location>
        <begin position="1065"/>
        <end position="1106"/>
    </location>
</feature>
<feature type="repeat" description="WD" evidence="3">
    <location>
        <begin position="638"/>
        <end position="679"/>
    </location>
</feature>